<reference evidence="6 7" key="1">
    <citation type="submission" date="2011-07" db="EMBL/GenBank/DDBJ databases">
        <authorList>
            <person name="Coyne R."/>
            <person name="Brami D."/>
            <person name="Johnson J."/>
            <person name="Hostetler J."/>
            <person name="Hannick L."/>
            <person name="Clark T."/>
            <person name="Cassidy-Hanley D."/>
            <person name="Inman J."/>
        </authorList>
    </citation>
    <scope>NUCLEOTIDE SEQUENCE [LARGE SCALE GENOMIC DNA]</scope>
    <source>
        <strain evidence="6 7">G5</strain>
    </source>
</reference>
<protein>
    <recommendedName>
        <fullName evidence="5">GB1/RHD3-type G domain-containing protein</fullName>
    </recommendedName>
</protein>
<evidence type="ECO:0000313" key="6">
    <source>
        <dbReference type="EMBL" id="EGR32117.1"/>
    </source>
</evidence>
<accession>G0QRN9</accession>
<dbReference type="eggNOG" id="KOG2037">
    <property type="taxonomic scope" value="Eukaryota"/>
</dbReference>
<dbReference type="Gene3D" id="1.20.1000.10">
    <property type="entry name" value="Guanylate-binding protein, C-terminal domain"/>
    <property type="match status" value="1"/>
</dbReference>
<evidence type="ECO:0000259" key="5">
    <source>
        <dbReference type="PROSITE" id="PS51715"/>
    </source>
</evidence>
<organism evidence="6 7">
    <name type="scientific">Ichthyophthirius multifiliis</name>
    <name type="common">White spot disease agent</name>
    <name type="synonym">Ich</name>
    <dbReference type="NCBI Taxonomy" id="5932"/>
    <lineage>
        <taxon>Eukaryota</taxon>
        <taxon>Sar</taxon>
        <taxon>Alveolata</taxon>
        <taxon>Ciliophora</taxon>
        <taxon>Intramacronucleata</taxon>
        <taxon>Oligohymenophorea</taxon>
        <taxon>Hymenostomatida</taxon>
        <taxon>Ophryoglenina</taxon>
        <taxon>Ichthyophthirius</taxon>
    </lineage>
</organism>
<dbReference type="PROSITE" id="PS51715">
    <property type="entry name" value="G_GB1_RHD3"/>
    <property type="match status" value="1"/>
</dbReference>
<dbReference type="Gene3D" id="3.40.50.300">
    <property type="entry name" value="P-loop containing nucleotide triphosphate hydrolases"/>
    <property type="match status" value="1"/>
</dbReference>
<gene>
    <name evidence="6" type="ORF">IMG5_095790</name>
</gene>
<proteinExistence type="inferred from homology"/>
<evidence type="ECO:0000256" key="3">
    <source>
        <dbReference type="ARBA" id="ARBA00023134"/>
    </source>
</evidence>
<dbReference type="OrthoDB" id="2135133at2759"/>
<dbReference type="PANTHER" id="PTHR10751">
    <property type="entry name" value="GUANYLATE BINDING PROTEIN"/>
    <property type="match status" value="1"/>
</dbReference>
<dbReference type="InterPro" id="IPR015894">
    <property type="entry name" value="Guanylate-bd_N"/>
</dbReference>
<dbReference type="AlphaFoldDB" id="G0QRN9"/>
<dbReference type="SUPFAM" id="SSF52540">
    <property type="entry name" value="P-loop containing nucleoside triphosphate hydrolases"/>
    <property type="match status" value="1"/>
</dbReference>
<dbReference type="OMA" id="CYNQMGG"/>
<dbReference type="FunFam" id="3.40.50.300:FF:001470">
    <property type="entry name" value="Interferon-induced guanylate-binding protein 1"/>
    <property type="match status" value="1"/>
</dbReference>
<dbReference type="Pfam" id="PF02841">
    <property type="entry name" value="GBP_C"/>
    <property type="match status" value="1"/>
</dbReference>
<keyword evidence="7" id="KW-1185">Reference proteome</keyword>
<dbReference type="InterPro" id="IPR027417">
    <property type="entry name" value="P-loop_NTPase"/>
</dbReference>
<dbReference type="GO" id="GO:0005525">
    <property type="term" value="F:GTP binding"/>
    <property type="evidence" value="ECO:0007669"/>
    <property type="project" value="UniProtKB-KW"/>
</dbReference>
<dbReference type="Pfam" id="PF02263">
    <property type="entry name" value="GBP"/>
    <property type="match status" value="1"/>
</dbReference>
<evidence type="ECO:0000313" key="7">
    <source>
        <dbReference type="Proteomes" id="UP000008983"/>
    </source>
</evidence>
<name>G0QRN9_ICHMU</name>
<dbReference type="InterPro" id="IPR003191">
    <property type="entry name" value="Guanylate-bd/ATL_C"/>
</dbReference>
<dbReference type="GeneID" id="14908273"/>
<evidence type="ECO:0000256" key="1">
    <source>
        <dbReference type="ARBA" id="ARBA00022741"/>
    </source>
</evidence>
<dbReference type="InterPro" id="IPR030386">
    <property type="entry name" value="G_GB1_RHD3_dom"/>
</dbReference>
<dbReference type="EMBL" id="GL983784">
    <property type="protein sequence ID" value="EGR32117.1"/>
    <property type="molecule type" value="Genomic_DNA"/>
</dbReference>
<dbReference type="RefSeq" id="XP_004035603.1">
    <property type="nucleotide sequence ID" value="XM_004035555.1"/>
</dbReference>
<keyword evidence="3" id="KW-0342">GTP-binding</keyword>
<keyword evidence="1" id="KW-0547">Nucleotide-binding</keyword>
<feature type="domain" description="GB1/RHD3-type G" evidence="5">
    <location>
        <begin position="37"/>
        <end position="288"/>
    </location>
</feature>
<dbReference type="InParanoid" id="G0QRN9"/>
<evidence type="ECO:0000256" key="4">
    <source>
        <dbReference type="PROSITE-ProRule" id="PRU01052"/>
    </source>
</evidence>
<dbReference type="GO" id="GO:0003924">
    <property type="term" value="F:GTPase activity"/>
    <property type="evidence" value="ECO:0007669"/>
    <property type="project" value="InterPro"/>
</dbReference>
<keyword evidence="2" id="KW-0378">Hydrolase</keyword>
<sequence>MDNQDYSNAIPFIMFDQTHGFILNKEAETYLSQLNPDRKLGIISIVGKYRTGKSFFINRVLLERNSNQKGFQVGPTINPCTKGLWIWKKELKSLEDDNMDILLIDTEGFGGMDENLNHDSRIFLFSLLLSSYFIYNSQGSIDENALNNLSLIINLAKDIQIKSKNNTNEDAADYFPAFLWVVRDFALQIVDQQGNKLSQKDYLEKALELQKGVSDAVDQKNRIRRQMKHYFKDRDCQTLVRPVESEKDLQNLNQITNEELRPEFLDQINFLRKKIFKKIKPKILNGQSLNGQMLVQICKSYIDAINNGGLPNIENAWNYVKKMKDKKLSKNLLIHQNI</sequence>
<dbReference type="InterPro" id="IPR036543">
    <property type="entry name" value="Guanylate-bd_C_sf"/>
</dbReference>
<evidence type="ECO:0000256" key="2">
    <source>
        <dbReference type="ARBA" id="ARBA00022801"/>
    </source>
</evidence>
<dbReference type="SUPFAM" id="SSF48340">
    <property type="entry name" value="Interferon-induced guanylate-binding protein 1 (GBP1), C-terminal domain"/>
    <property type="match status" value="1"/>
</dbReference>
<comment type="similarity">
    <text evidence="4">Belongs to the TRAFAC class dynamin-like GTPase superfamily. GB1/RHD3 GTPase family.</text>
</comment>
<dbReference type="Proteomes" id="UP000008983">
    <property type="component" value="Unassembled WGS sequence"/>
</dbReference>